<comment type="caution">
    <text evidence="8">The sequence shown here is derived from an EMBL/GenBank/DDBJ whole genome shotgun (WGS) entry which is preliminary data.</text>
</comment>
<evidence type="ECO:0000256" key="6">
    <source>
        <dbReference type="ARBA" id="ARBA00023136"/>
    </source>
</evidence>
<feature type="transmembrane region" description="Helical" evidence="7">
    <location>
        <begin position="181"/>
        <end position="201"/>
    </location>
</feature>
<dbReference type="InterPro" id="IPR051800">
    <property type="entry name" value="PqiA-PqiB_transport"/>
</dbReference>
<evidence type="ECO:0000313" key="8">
    <source>
        <dbReference type="EMBL" id="MCC2616084.1"/>
    </source>
</evidence>
<protein>
    <submittedName>
        <fullName evidence="8">Paraquat-inducible protein A</fullName>
    </submittedName>
</protein>
<feature type="transmembrane region" description="Helical" evidence="7">
    <location>
        <begin position="149"/>
        <end position="169"/>
    </location>
</feature>
<dbReference type="Pfam" id="PF04403">
    <property type="entry name" value="PqiA"/>
    <property type="match status" value="2"/>
</dbReference>
<dbReference type="InterPro" id="IPR007498">
    <property type="entry name" value="PqiA-like"/>
</dbReference>
<comment type="subcellular location">
    <subcellularLocation>
        <location evidence="1">Cell inner membrane</location>
    </subcellularLocation>
</comment>
<organism evidence="8 9">
    <name type="scientific">Fluctibacter halophilus</name>
    <dbReference type="NCBI Taxonomy" id="226011"/>
    <lineage>
        <taxon>Bacteria</taxon>
        <taxon>Pseudomonadati</taxon>
        <taxon>Pseudomonadota</taxon>
        <taxon>Gammaproteobacteria</taxon>
        <taxon>Alteromonadales</taxon>
        <taxon>Alteromonadaceae</taxon>
        <taxon>Fluctibacter</taxon>
    </lineage>
</organism>
<gene>
    <name evidence="8" type="ORF">LJ739_07510</name>
</gene>
<sequence>MNIPQTQPGTLDASRMVCKECGHTVDVPPLAHKQRALCPHCQHVLVSHHLHSEQRMLAFGLAGLVLLVLAIPFDFILFSNRGQENTIHVLSGVTILLEQGNPLLALVLFLAIVLLPAAILASLVVLLWPRKRPLPERASSLLVRVVERLLPWSMAEIFVVGVLVSLIKISELAEVHLGFSFYAYVGFTLCGTLTVIHLDILRLRQRLAIPQVTTTINRSHSVQTTWALLLTALFLYIPANTLPIMHTRVLGQDEPSTILGGVVTLWKMGSYPIALVIFVASVLVPIAKLIVLAWLNYTVQNGSTGWQRERILGYRITEFIGRWSMVDVFVVALLVSLVQLGNSMSVLPGPAALAFCGVVLFTMLAARSFDQRLIFKGHSHHA</sequence>
<dbReference type="PANTHER" id="PTHR30462">
    <property type="entry name" value="INTERMEMBRANE TRANSPORT PROTEIN PQIB-RELATED"/>
    <property type="match status" value="1"/>
</dbReference>
<reference evidence="8 9" key="1">
    <citation type="submission" date="2021-10" db="EMBL/GenBank/DDBJ databases">
        <title>Draft genome of Aestuariibacter halophilus JC2043.</title>
        <authorList>
            <person name="Emsley S.A."/>
            <person name="Pfannmuller K.M."/>
            <person name="Ushijima B."/>
            <person name="Saw J.H."/>
            <person name="Videau P."/>
        </authorList>
    </citation>
    <scope>NUCLEOTIDE SEQUENCE [LARGE SCALE GENOMIC DNA]</scope>
    <source>
        <strain evidence="8 9">JC2043</strain>
    </source>
</reference>
<dbReference type="PANTHER" id="PTHR30462:SF3">
    <property type="entry name" value="INTERMEMBRANE TRANSPORT PROTEIN PQIA"/>
    <property type="match status" value="1"/>
</dbReference>
<accession>A0ABS8G6G5</accession>
<evidence type="ECO:0000256" key="2">
    <source>
        <dbReference type="ARBA" id="ARBA00022475"/>
    </source>
</evidence>
<keyword evidence="5 7" id="KW-1133">Transmembrane helix</keyword>
<feature type="transmembrane region" description="Helical" evidence="7">
    <location>
        <begin position="320"/>
        <end position="340"/>
    </location>
</feature>
<evidence type="ECO:0000313" key="9">
    <source>
        <dbReference type="Proteomes" id="UP001520878"/>
    </source>
</evidence>
<keyword evidence="3" id="KW-0997">Cell inner membrane</keyword>
<name>A0ABS8G6G5_9ALTE</name>
<evidence type="ECO:0000256" key="3">
    <source>
        <dbReference type="ARBA" id="ARBA00022519"/>
    </source>
</evidence>
<evidence type="ECO:0000256" key="4">
    <source>
        <dbReference type="ARBA" id="ARBA00022692"/>
    </source>
</evidence>
<keyword evidence="6 7" id="KW-0472">Membrane</keyword>
<feature type="transmembrane region" description="Helical" evidence="7">
    <location>
        <begin position="222"/>
        <end position="239"/>
    </location>
</feature>
<evidence type="ECO:0000256" key="7">
    <source>
        <dbReference type="SAM" id="Phobius"/>
    </source>
</evidence>
<dbReference type="EMBL" id="JAJEWP010000001">
    <property type="protein sequence ID" value="MCC2616084.1"/>
    <property type="molecule type" value="Genomic_DNA"/>
</dbReference>
<evidence type="ECO:0000256" key="5">
    <source>
        <dbReference type="ARBA" id="ARBA00022989"/>
    </source>
</evidence>
<feature type="transmembrane region" description="Helical" evidence="7">
    <location>
        <begin position="103"/>
        <end position="128"/>
    </location>
</feature>
<keyword evidence="2" id="KW-1003">Cell membrane</keyword>
<dbReference type="Proteomes" id="UP001520878">
    <property type="component" value="Unassembled WGS sequence"/>
</dbReference>
<evidence type="ECO:0000256" key="1">
    <source>
        <dbReference type="ARBA" id="ARBA00004533"/>
    </source>
</evidence>
<feature type="transmembrane region" description="Helical" evidence="7">
    <location>
        <begin position="57"/>
        <end position="78"/>
    </location>
</feature>
<keyword evidence="4 7" id="KW-0812">Transmembrane</keyword>
<proteinExistence type="predicted"/>
<keyword evidence="9" id="KW-1185">Reference proteome</keyword>
<feature type="transmembrane region" description="Helical" evidence="7">
    <location>
        <begin position="273"/>
        <end position="299"/>
    </location>
</feature>
<dbReference type="RefSeq" id="WP_229158730.1">
    <property type="nucleotide sequence ID" value="NZ_JAJEWP010000001.1"/>
</dbReference>
<feature type="transmembrane region" description="Helical" evidence="7">
    <location>
        <begin position="346"/>
        <end position="366"/>
    </location>
</feature>